<dbReference type="AlphaFoldDB" id="A0A0D7A552"/>
<gene>
    <name evidence="1" type="ORF">FISHEDRAFT_48268</name>
</gene>
<evidence type="ECO:0008006" key="3">
    <source>
        <dbReference type="Google" id="ProtNLM"/>
    </source>
</evidence>
<proteinExistence type="predicted"/>
<protein>
    <recommendedName>
        <fullName evidence="3">NTF2-like protein</fullName>
    </recommendedName>
</protein>
<dbReference type="Pfam" id="PF07366">
    <property type="entry name" value="SnoaL"/>
    <property type="match status" value="1"/>
</dbReference>
<reference evidence="1 2" key="1">
    <citation type="journal article" date="2015" name="Fungal Genet. Biol.">
        <title>Evolution of novel wood decay mechanisms in Agaricales revealed by the genome sequences of Fistulina hepatica and Cylindrobasidium torrendii.</title>
        <authorList>
            <person name="Floudas D."/>
            <person name="Held B.W."/>
            <person name="Riley R."/>
            <person name="Nagy L.G."/>
            <person name="Koehler G."/>
            <person name="Ransdell A.S."/>
            <person name="Younus H."/>
            <person name="Chow J."/>
            <person name="Chiniquy J."/>
            <person name="Lipzen A."/>
            <person name="Tritt A."/>
            <person name="Sun H."/>
            <person name="Haridas S."/>
            <person name="LaButti K."/>
            <person name="Ohm R.A."/>
            <person name="Kues U."/>
            <person name="Blanchette R.A."/>
            <person name="Grigoriev I.V."/>
            <person name="Minto R.E."/>
            <person name="Hibbett D.S."/>
        </authorList>
    </citation>
    <scope>NUCLEOTIDE SEQUENCE [LARGE SCALE GENOMIC DNA]</scope>
    <source>
        <strain evidence="1 2">ATCC 64428</strain>
    </source>
</reference>
<dbReference type="InterPro" id="IPR032710">
    <property type="entry name" value="NTF2-like_dom_sf"/>
</dbReference>
<evidence type="ECO:0000313" key="1">
    <source>
        <dbReference type="EMBL" id="KIY45943.1"/>
    </source>
</evidence>
<dbReference type="OrthoDB" id="5440at2759"/>
<dbReference type="SUPFAM" id="SSF54427">
    <property type="entry name" value="NTF2-like"/>
    <property type="match status" value="1"/>
</dbReference>
<accession>A0A0D7A552</accession>
<dbReference type="EMBL" id="KN882045">
    <property type="protein sequence ID" value="KIY45943.1"/>
    <property type="molecule type" value="Genomic_DNA"/>
</dbReference>
<dbReference type="PANTHER" id="PTHR38436">
    <property type="entry name" value="POLYKETIDE CYCLASE SNOAL-LIKE DOMAIN"/>
    <property type="match status" value="1"/>
</dbReference>
<dbReference type="PANTHER" id="PTHR38436:SF3">
    <property type="entry name" value="CARBOXYMETHYLENEBUTENOLIDASE-RELATED"/>
    <property type="match status" value="1"/>
</dbReference>
<dbReference type="Gene3D" id="3.10.450.50">
    <property type="match status" value="1"/>
</dbReference>
<sequence length="418" mass="45645">MASTVSRPSSYDPNSPNEALVTLPNAPLVTLSANAVLQPPLTRRGVGPGMIVFLPPIGRQRFELSTRSESEKPLDPEPVQKWAEEGFAVVGVTASTEIGAWSIDDAFTRGVDALLELKELDIKDKVAVVVNDTVIVVDVQEAAAKHEKIAAIVVYASEVTATPFRVKPTLLHLASTSAPRSQLEDATANVQTAVYPVDSPYFVLPHATTYHAALQGKAHSRSCKFLKETVGGPYFDIEAVWEEHTYFEFELRSVAKTMGTMVAEPYVNHVPTMTGGIGRKALTAFYRDHFIFSNPPDTVLKDISRTVGSDRVVDEFIFCCTFTKHIDWLLPGVPPTGKRLEVPMMGVINIRGDRLYHEHIWWDNATVLKQAGVLPDMVPFDPATASLLPVAGSESATLLADETSVPVNQMLGPEYGVH</sequence>
<dbReference type="GO" id="GO:0030638">
    <property type="term" value="P:polyketide metabolic process"/>
    <property type="evidence" value="ECO:0007669"/>
    <property type="project" value="InterPro"/>
</dbReference>
<evidence type="ECO:0000313" key="2">
    <source>
        <dbReference type="Proteomes" id="UP000054144"/>
    </source>
</evidence>
<name>A0A0D7A552_9AGAR</name>
<organism evidence="1 2">
    <name type="scientific">Fistulina hepatica ATCC 64428</name>
    <dbReference type="NCBI Taxonomy" id="1128425"/>
    <lineage>
        <taxon>Eukaryota</taxon>
        <taxon>Fungi</taxon>
        <taxon>Dikarya</taxon>
        <taxon>Basidiomycota</taxon>
        <taxon>Agaricomycotina</taxon>
        <taxon>Agaricomycetes</taxon>
        <taxon>Agaricomycetidae</taxon>
        <taxon>Agaricales</taxon>
        <taxon>Fistulinaceae</taxon>
        <taxon>Fistulina</taxon>
    </lineage>
</organism>
<dbReference type="InterPro" id="IPR009959">
    <property type="entry name" value="Cyclase_SnoaL-like"/>
</dbReference>
<dbReference type="Proteomes" id="UP000054144">
    <property type="component" value="Unassembled WGS sequence"/>
</dbReference>
<keyword evidence="2" id="KW-1185">Reference proteome</keyword>